<name>A0A803LQ54_CHEQI</name>
<evidence type="ECO:0000313" key="2">
    <source>
        <dbReference type="EnsemblPlants" id="AUR62017083-RA:cds"/>
    </source>
</evidence>
<dbReference type="Pfam" id="PF00646">
    <property type="entry name" value="F-box"/>
    <property type="match status" value="1"/>
</dbReference>
<sequence length="413" mass="46860">MQCNTTYTTVWDVQNHNVSQVLVDRLTSLPDELLIRILSLLPTKDAAATSVLSRRLRRVFPLLTSLDLDISPISLCLEHPYAIERFPTFVSFVDTLLQAHQSQYLTKFRLHVNTADFDTTYFKYNGCTVIGCKQGCLPHLKSPGLYTWISYPLNLCGLRELDLRILVREPGDSQLPPAIFTCETLETLKLEVNLGLDQVFTMPSYHLTFKPCTNHVNITAITSTSLRRLCLIMIKWPDFQEDNSDFVLINTPNLELLEYRDNLAKCYSIPAMHCLVKAVLRIESLLKFEESVPMIEVMLSLVRPLSYAQHLSLCSFIVQEFDYVDEKVLKDQLPVFPNLTHLELGGGGTHYVLQCRTLYVSPQKSSDKGILWIRTGSRNDPVSPETCISFGGTGHMLITISNSKSDVSREHIE</sequence>
<evidence type="ECO:0000259" key="1">
    <source>
        <dbReference type="PROSITE" id="PS50181"/>
    </source>
</evidence>
<dbReference type="Proteomes" id="UP000596660">
    <property type="component" value="Unplaced"/>
</dbReference>
<evidence type="ECO:0000313" key="3">
    <source>
        <dbReference type="Proteomes" id="UP000596660"/>
    </source>
</evidence>
<proteinExistence type="predicted"/>
<keyword evidence="3" id="KW-1185">Reference proteome</keyword>
<reference evidence="2" key="2">
    <citation type="submission" date="2021-03" db="UniProtKB">
        <authorList>
            <consortium name="EnsemblPlants"/>
        </authorList>
    </citation>
    <scope>IDENTIFICATION</scope>
</reference>
<dbReference type="CDD" id="cd22160">
    <property type="entry name" value="F-box_AtFBL13-like"/>
    <property type="match status" value="1"/>
</dbReference>
<dbReference type="PANTHER" id="PTHR31900:SF27">
    <property type="entry name" value="FBD DOMAIN-CONTAINING PROTEIN"/>
    <property type="match status" value="1"/>
</dbReference>
<dbReference type="SUPFAM" id="SSF81383">
    <property type="entry name" value="F-box domain"/>
    <property type="match status" value="1"/>
</dbReference>
<dbReference type="EnsemblPlants" id="AUR62017083-RA">
    <property type="protein sequence ID" value="AUR62017083-RA:cds"/>
    <property type="gene ID" value="AUR62017083"/>
</dbReference>
<dbReference type="AlphaFoldDB" id="A0A803LQ54"/>
<accession>A0A803LQ54</accession>
<feature type="domain" description="F-box" evidence="1">
    <location>
        <begin position="23"/>
        <end position="59"/>
    </location>
</feature>
<dbReference type="Gramene" id="AUR62017083-RA">
    <property type="protein sequence ID" value="AUR62017083-RA:cds"/>
    <property type="gene ID" value="AUR62017083"/>
</dbReference>
<dbReference type="InterPro" id="IPR050232">
    <property type="entry name" value="FBL13/AtMIF1-like"/>
</dbReference>
<dbReference type="PROSITE" id="PS50181">
    <property type="entry name" value="FBOX"/>
    <property type="match status" value="1"/>
</dbReference>
<dbReference type="Gene3D" id="1.20.1280.50">
    <property type="match status" value="1"/>
</dbReference>
<protein>
    <recommendedName>
        <fullName evidence="1">F-box domain-containing protein</fullName>
    </recommendedName>
</protein>
<reference evidence="2" key="1">
    <citation type="journal article" date="2017" name="Nature">
        <title>The genome of Chenopodium quinoa.</title>
        <authorList>
            <person name="Jarvis D.E."/>
            <person name="Ho Y.S."/>
            <person name="Lightfoot D.J."/>
            <person name="Schmoeckel S.M."/>
            <person name="Li B."/>
            <person name="Borm T.J.A."/>
            <person name="Ohyanagi H."/>
            <person name="Mineta K."/>
            <person name="Michell C.T."/>
            <person name="Saber N."/>
            <person name="Kharbatia N.M."/>
            <person name="Rupper R.R."/>
            <person name="Sharp A.R."/>
            <person name="Dally N."/>
            <person name="Boughton B.A."/>
            <person name="Woo Y.H."/>
            <person name="Gao G."/>
            <person name="Schijlen E.G.W.M."/>
            <person name="Guo X."/>
            <person name="Momin A.A."/>
            <person name="Negrao S."/>
            <person name="Al-Babili S."/>
            <person name="Gehring C."/>
            <person name="Roessner U."/>
            <person name="Jung C."/>
            <person name="Murphy K."/>
            <person name="Arold S.T."/>
            <person name="Gojobori T."/>
            <person name="van der Linden C.G."/>
            <person name="van Loo E.N."/>
            <person name="Jellen E.N."/>
            <person name="Maughan P.J."/>
            <person name="Tester M."/>
        </authorList>
    </citation>
    <scope>NUCLEOTIDE SEQUENCE [LARGE SCALE GENOMIC DNA]</scope>
    <source>
        <strain evidence="2">cv. PI 614886</strain>
    </source>
</reference>
<dbReference type="InterPro" id="IPR001810">
    <property type="entry name" value="F-box_dom"/>
</dbReference>
<dbReference type="InterPro" id="IPR036047">
    <property type="entry name" value="F-box-like_dom_sf"/>
</dbReference>
<dbReference type="InterPro" id="IPR053781">
    <property type="entry name" value="F-box_AtFBL13-like"/>
</dbReference>
<dbReference type="PANTHER" id="PTHR31900">
    <property type="entry name" value="F-BOX/RNI SUPERFAMILY PROTEIN-RELATED"/>
    <property type="match status" value="1"/>
</dbReference>
<organism evidence="2 3">
    <name type="scientific">Chenopodium quinoa</name>
    <name type="common">Quinoa</name>
    <dbReference type="NCBI Taxonomy" id="63459"/>
    <lineage>
        <taxon>Eukaryota</taxon>
        <taxon>Viridiplantae</taxon>
        <taxon>Streptophyta</taxon>
        <taxon>Embryophyta</taxon>
        <taxon>Tracheophyta</taxon>
        <taxon>Spermatophyta</taxon>
        <taxon>Magnoliopsida</taxon>
        <taxon>eudicotyledons</taxon>
        <taxon>Gunneridae</taxon>
        <taxon>Pentapetalae</taxon>
        <taxon>Caryophyllales</taxon>
        <taxon>Chenopodiaceae</taxon>
        <taxon>Chenopodioideae</taxon>
        <taxon>Atripliceae</taxon>
        <taxon>Chenopodium</taxon>
    </lineage>
</organism>